<keyword evidence="6 7" id="KW-0472">Membrane</keyword>
<evidence type="ECO:0000313" key="8">
    <source>
        <dbReference type="EMBL" id="HHK68899.1"/>
    </source>
</evidence>
<dbReference type="InterPro" id="IPR052049">
    <property type="entry name" value="Electron_transfer_protein"/>
</dbReference>
<dbReference type="PANTHER" id="PTHR34856">
    <property type="entry name" value="PROTEIN NRFD"/>
    <property type="match status" value="1"/>
</dbReference>
<keyword evidence="4 7" id="KW-0812">Transmembrane</keyword>
<accession>A0A7C5LDI7</accession>
<organism evidence="8">
    <name type="scientific">Caldiarchaeum subterraneum</name>
    <dbReference type="NCBI Taxonomy" id="311458"/>
    <lineage>
        <taxon>Archaea</taxon>
        <taxon>Nitrososphaerota</taxon>
        <taxon>Candidatus Caldarchaeales</taxon>
        <taxon>Candidatus Caldarchaeaceae</taxon>
        <taxon>Candidatus Caldarchaeum</taxon>
    </lineage>
</organism>
<feature type="transmembrane region" description="Helical" evidence="7">
    <location>
        <begin position="264"/>
        <end position="286"/>
    </location>
</feature>
<dbReference type="PANTHER" id="PTHR34856:SF2">
    <property type="entry name" value="PROTEIN NRFD"/>
    <property type="match status" value="1"/>
</dbReference>
<gene>
    <name evidence="8" type="ORF">ENM11_07095</name>
</gene>
<evidence type="ECO:0000256" key="7">
    <source>
        <dbReference type="SAM" id="Phobius"/>
    </source>
</evidence>
<evidence type="ECO:0000256" key="4">
    <source>
        <dbReference type="ARBA" id="ARBA00022692"/>
    </source>
</evidence>
<feature type="transmembrane region" description="Helical" evidence="7">
    <location>
        <begin position="46"/>
        <end position="66"/>
    </location>
</feature>
<name>A0A7C5LDI7_CALS0</name>
<dbReference type="Pfam" id="PF03916">
    <property type="entry name" value="NrfD"/>
    <property type="match status" value="1"/>
</dbReference>
<evidence type="ECO:0000256" key="1">
    <source>
        <dbReference type="ARBA" id="ARBA00004651"/>
    </source>
</evidence>
<feature type="transmembrane region" description="Helical" evidence="7">
    <location>
        <begin position="156"/>
        <end position="175"/>
    </location>
</feature>
<protein>
    <recommendedName>
        <fullName evidence="9">Polysulfide reductase</fullName>
    </recommendedName>
</protein>
<feature type="transmembrane region" description="Helical" evidence="7">
    <location>
        <begin position="232"/>
        <end position="252"/>
    </location>
</feature>
<comment type="caution">
    <text evidence="8">The sequence shown here is derived from an EMBL/GenBank/DDBJ whole genome shotgun (WGS) entry which is preliminary data.</text>
</comment>
<evidence type="ECO:0000256" key="3">
    <source>
        <dbReference type="ARBA" id="ARBA00022475"/>
    </source>
</evidence>
<dbReference type="EMBL" id="DRWN01000059">
    <property type="protein sequence ID" value="HHK68899.1"/>
    <property type="molecule type" value="Genomic_DNA"/>
</dbReference>
<comment type="subcellular location">
    <subcellularLocation>
        <location evidence="1">Cell membrane</location>
        <topology evidence="1">Multi-pass membrane protein</topology>
    </subcellularLocation>
</comment>
<comment type="similarity">
    <text evidence="2">Belongs to the NrfD family.</text>
</comment>
<keyword evidence="5 7" id="KW-1133">Transmembrane helix</keyword>
<evidence type="ECO:0000256" key="5">
    <source>
        <dbReference type="ARBA" id="ARBA00022989"/>
    </source>
</evidence>
<dbReference type="GO" id="GO:0005886">
    <property type="term" value="C:plasma membrane"/>
    <property type="evidence" value="ECO:0007669"/>
    <property type="project" value="UniProtKB-SubCell"/>
</dbReference>
<reference evidence="8" key="1">
    <citation type="journal article" date="2020" name="mSystems">
        <title>Genome- and Community-Level Interaction Insights into Carbon Utilization and Element Cycling Functions of Hydrothermarchaeota in Hydrothermal Sediment.</title>
        <authorList>
            <person name="Zhou Z."/>
            <person name="Liu Y."/>
            <person name="Xu W."/>
            <person name="Pan J."/>
            <person name="Luo Z.H."/>
            <person name="Li M."/>
        </authorList>
    </citation>
    <scope>NUCLEOTIDE SEQUENCE [LARGE SCALE GENOMIC DNA]</scope>
    <source>
        <strain evidence="8">SpSt-1056</strain>
    </source>
</reference>
<feature type="transmembrane region" description="Helical" evidence="7">
    <location>
        <begin position="86"/>
        <end position="108"/>
    </location>
</feature>
<feature type="transmembrane region" description="Helical" evidence="7">
    <location>
        <begin position="120"/>
        <end position="144"/>
    </location>
</feature>
<sequence length="290" mass="31537">MVAGQFSWDWPILLEEFLFGVSAGLFIVAALLSLKDWERNARVCRVVFPLSAALAVVGMVTLVAELGRPERAANAILNLLTLGTSVMSRTVPVLMAFVILSVVTTLFWIKPTAAKPVRRFFEVVGLLSAFPAGMQAGILLMAASKRPLWETPVLPYLYLFTGILSAIGVVGLLIVRNQKTYNEYSSLLLSMTTYTLYLLPFVGVITAAHLIAVESPRAVLNLLTNPFPLAAPAFYIGYLFVGLGMPAAHGYIAFTAKQPLSRSILTRLFISLIIGALALRISLLYAGQLF</sequence>
<evidence type="ECO:0008006" key="9">
    <source>
        <dbReference type="Google" id="ProtNLM"/>
    </source>
</evidence>
<feature type="transmembrane region" description="Helical" evidence="7">
    <location>
        <begin position="17"/>
        <end position="34"/>
    </location>
</feature>
<proteinExistence type="inferred from homology"/>
<keyword evidence="3" id="KW-1003">Cell membrane</keyword>
<evidence type="ECO:0000256" key="6">
    <source>
        <dbReference type="ARBA" id="ARBA00023136"/>
    </source>
</evidence>
<feature type="transmembrane region" description="Helical" evidence="7">
    <location>
        <begin position="187"/>
        <end position="212"/>
    </location>
</feature>
<dbReference type="AlphaFoldDB" id="A0A7C5LDI7"/>
<dbReference type="Gene3D" id="1.20.1630.10">
    <property type="entry name" value="Formate dehydrogenase/DMSO reductase domain"/>
    <property type="match status" value="1"/>
</dbReference>
<dbReference type="InterPro" id="IPR005614">
    <property type="entry name" value="NrfD-like"/>
</dbReference>
<evidence type="ECO:0000256" key="2">
    <source>
        <dbReference type="ARBA" id="ARBA00008929"/>
    </source>
</evidence>